<feature type="transmembrane region" description="Helical" evidence="10">
    <location>
        <begin position="317"/>
        <end position="338"/>
    </location>
</feature>
<dbReference type="Pfam" id="PF13323">
    <property type="entry name" value="HPIH"/>
    <property type="match status" value="1"/>
</dbReference>
<dbReference type="GO" id="GO:0015936">
    <property type="term" value="P:coenzyme A metabolic process"/>
    <property type="evidence" value="ECO:0007669"/>
    <property type="project" value="InterPro"/>
</dbReference>
<evidence type="ECO:0000256" key="3">
    <source>
        <dbReference type="ARBA" id="ARBA00022692"/>
    </source>
</evidence>
<feature type="transmembrane region" description="Helical" evidence="10">
    <location>
        <begin position="474"/>
        <end position="496"/>
    </location>
</feature>
<dbReference type="NCBIfam" id="TIGR00533">
    <property type="entry name" value="HMG_CoA_R_NADP"/>
    <property type="match status" value="1"/>
</dbReference>
<organism evidence="13 14">
    <name type="scientific">Purpureocillium lavendulum</name>
    <dbReference type="NCBI Taxonomy" id="1247861"/>
    <lineage>
        <taxon>Eukaryota</taxon>
        <taxon>Fungi</taxon>
        <taxon>Dikarya</taxon>
        <taxon>Ascomycota</taxon>
        <taxon>Pezizomycotina</taxon>
        <taxon>Sordariomycetes</taxon>
        <taxon>Hypocreomycetidae</taxon>
        <taxon>Hypocreales</taxon>
        <taxon>Ophiocordycipitaceae</taxon>
        <taxon>Purpureocillium</taxon>
    </lineage>
</organism>
<keyword evidence="6 10" id="KW-1133">Transmembrane helix</keyword>
<dbReference type="GO" id="GO:0008299">
    <property type="term" value="P:isoprenoid biosynthetic process"/>
    <property type="evidence" value="ECO:0007669"/>
    <property type="project" value="InterPro"/>
</dbReference>
<dbReference type="InterPro" id="IPR002202">
    <property type="entry name" value="HMG_CoA_Rdtase"/>
</dbReference>
<feature type="transmembrane region" description="Helical" evidence="10">
    <location>
        <begin position="1201"/>
        <end position="1223"/>
    </location>
</feature>
<evidence type="ECO:0000256" key="9">
    <source>
        <dbReference type="ARBA" id="ARBA00023136"/>
    </source>
</evidence>
<comment type="similarity">
    <text evidence="2 10">Belongs to the HMG-CoA reductase family.</text>
</comment>
<gene>
    <name evidence="13" type="primary">HMGCR</name>
    <name evidence="13" type="ORF">O9K51_03728</name>
</gene>
<feature type="domain" description="SSD" evidence="12">
    <location>
        <begin position="316"/>
        <end position="496"/>
    </location>
</feature>
<dbReference type="InterPro" id="IPR009023">
    <property type="entry name" value="HMG_CoA_Rdtase_NAD(P)-bd_sf"/>
</dbReference>
<evidence type="ECO:0000256" key="1">
    <source>
        <dbReference type="ARBA" id="ARBA00004477"/>
    </source>
</evidence>
<accession>A0AB34FTZ3</accession>
<dbReference type="GO" id="GO:0005789">
    <property type="term" value="C:endoplasmic reticulum membrane"/>
    <property type="evidence" value="ECO:0007669"/>
    <property type="project" value="UniProtKB-SubCell"/>
</dbReference>
<dbReference type="Gene3D" id="3.30.70.420">
    <property type="entry name" value="Hydroxymethylglutaryl-CoA reductase, class I/II, NAD/NADP-binding domain"/>
    <property type="match status" value="1"/>
</dbReference>
<evidence type="ECO:0000259" key="12">
    <source>
        <dbReference type="PROSITE" id="PS50156"/>
    </source>
</evidence>
<dbReference type="InterPro" id="IPR004554">
    <property type="entry name" value="HMG_CoA_Rdtase_eu_arc"/>
</dbReference>
<dbReference type="Gene3D" id="1.10.3270.10">
    <property type="entry name" value="HMGR, N-terminal domain"/>
    <property type="match status" value="1"/>
</dbReference>
<evidence type="ECO:0000256" key="6">
    <source>
        <dbReference type="ARBA" id="ARBA00022989"/>
    </source>
</evidence>
<comment type="subcellular location">
    <subcellularLocation>
        <location evidence="1 10">Endoplasmic reticulum membrane</location>
        <topology evidence="1 10">Multi-pass membrane protein</topology>
    </subcellularLocation>
</comment>
<reference evidence="13" key="1">
    <citation type="submission" date="2023-01" db="EMBL/GenBank/DDBJ databases">
        <title>The growth and conidiation of Purpureocillium lavendulum are regulated by nitrogen source and histone H3K14 acetylation.</title>
        <authorList>
            <person name="Tang P."/>
            <person name="Han J."/>
            <person name="Zhang C."/>
            <person name="Tang P."/>
            <person name="Qi F."/>
            <person name="Zhang K."/>
            <person name="Liang L."/>
        </authorList>
    </citation>
    <scope>NUCLEOTIDE SEQUENCE</scope>
    <source>
        <strain evidence="13">YMF1.00683</strain>
    </source>
</reference>
<protein>
    <recommendedName>
        <fullName evidence="10">3-hydroxy-3-methylglutaryl coenzyme A reductase</fullName>
        <shortName evidence="10">HMG-CoA reductase</shortName>
        <ecNumber evidence="10">1.1.1.34</ecNumber>
    </recommendedName>
</protein>
<dbReference type="EMBL" id="JAQHRD010000003">
    <property type="protein sequence ID" value="KAJ6442553.1"/>
    <property type="molecule type" value="Genomic_DNA"/>
</dbReference>
<keyword evidence="7 10" id="KW-0560">Oxidoreductase</keyword>
<dbReference type="GO" id="GO:0005778">
    <property type="term" value="C:peroxisomal membrane"/>
    <property type="evidence" value="ECO:0007669"/>
    <property type="project" value="TreeGrafter"/>
</dbReference>
<comment type="catalytic activity">
    <reaction evidence="10">
        <text>(R)-mevalonate + 2 NADP(+) + CoA = (3S)-3-hydroxy-3-methylglutaryl-CoA + 2 NADPH + 2 H(+)</text>
        <dbReference type="Rhea" id="RHEA:15989"/>
        <dbReference type="ChEBI" id="CHEBI:15378"/>
        <dbReference type="ChEBI" id="CHEBI:36464"/>
        <dbReference type="ChEBI" id="CHEBI:43074"/>
        <dbReference type="ChEBI" id="CHEBI:57287"/>
        <dbReference type="ChEBI" id="CHEBI:57783"/>
        <dbReference type="ChEBI" id="CHEBI:58349"/>
        <dbReference type="EC" id="1.1.1.34"/>
    </reaction>
</comment>
<dbReference type="Pfam" id="PF00368">
    <property type="entry name" value="HMG-CoA_red"/>
    <property type="match status" value="1"/>
</dbReference>
<keyword evidence="4 10" id="KW-0256">Endoplasmic reticulum</keyword>
<dbReference type="GO" id="GO:0006696">
    <property type="term" value="P:ergosterol biosynthetic process"/>
    <property type="evidence" value="ECO:0007669"/>
    <property type="project" value="TreeGrafter"/>
</dbReference>
<evidence type="ECO:0000256" key="4">
    <source>
        <dbReference type="ARBA" id="ARBA00022824"/>
    </source>
</evidence>
<dbReference type="FunFam" id="3.30.70.420:FF:000001">
    <property type="entry name" value="3-hydroxy-3-methylglutaryl coenzyme A reductase"/>
    <property type="match status" value="1"/>
</dbReference>
<evidence type="ECO:0000256" key="2">
    <source>
        <dbReference type="ARBA" id="ARBA00007661"/>
    </source>
</evidence>
<feature type="region of interest" description="Disordered" evidence="11">
    <location>
        <begin position="1228"/>
        <end position="1274"/>
    </location>
</feature>
<feature type="region of interest" description="Disordered" evidence="11">
    <location>
        <begin position="29"/>
        <end position="55"/>
    </location>
</feature>
<evidence type="ECO:0000256" key="7">
    <source>
        <dbReference type="ARBA" id="ARBA00023002"/>
    </source>
</evidence>
<dbReference type="Gene3D" id="3.90.770.10">
    <property type="entry name" value="3-hydroxy-3-methylglutaryl-coenzyme A Reductase, Chain A, domain 2"/>
    <property type="match status" value="1"/>
</dbReference>
<dbReference type="PROSITE" id="PS00066">
    <property type="entry name" value="HMG_COA_REDUCTASE_1"/>
    <property type="match status" value="1"/>
</dbReference>
<feature type="region of interest" description="Disordered" evidence="11">
    <location>
        <begin position="205"/>
        <end position="227"/>
    </location>
</feature>
<dbReference type="InterPro" id="IPR023076">
    <property type="entry name" value="HMG_CoA_Rdtase_CS"/>
</dbReference>
<dbReference type="InterPro" id="IPR023282">
    <property type="entry name" value="HMG_CoA_Rdtase_N"/>
</dbReference>
<dbReference type="GO" id="GO:0004420">
    <property type="term" value="F:hydroxymethylglutaryl-CoA reductase (NADPH) activity"/>
    <property type="evidence" value="ECO:0007669"/>
    <property type="project" value="UniProtKB-EC"/>
</dbReference>
<dbReference type="InterPro" id="IPR023074">
    <property type="entry name" value="HMG_CoA_Rdtase_cat_sf"/>
</dbReference>
<keyword evidence="3 10" id="KW-0812">Transmembrane</keyword>
<feature type="region of interest" description="Disordered" evidence="11">
    <location>
        <begin position="746"/>
        <end position="771"/>
    </location>
</feature>
<feature type="transmembrane region" description="Helical" evidence="10">
    <location>
        <begin position="558"/>
        <end position="579"/>
    </location>
</feature>
<keyword evidence="5 10" id="KW-0521">NADP</keyword>
<evidence type="ECO:0000313" key="13">
    <source>
        <dbReference type="EMBL" id="KAJ6442553.1"/>
    </source>
</evidence>
<evidence type="ECO:0000256" key="10">
    <source>
        <dbReference type="RuleBase" id="RU361219"/>
    </source>
</evidence>
<dbReference type="AlphaFoldDB" id="A0AB34FTZ3"/>
<dbReference type="PANTHER" id="PTHR10572">
    <property type="entry name" value="3-HYDROXY-3-METHYLGLUTARYL-COENZYME A REDUCTASE"/>
    <property type="match status" value="1"/>
</dbReference>
<dbReference type="InterPro" id="IPR009029">
    <property type="entry name" value="HMG_CoA_Rdtase_sub-bd_dom_sf"/>
</dbReference>
<dbReference type="Pfam" id="PF12349">
    <property type="entry name" value="Sterol-sensing"/>
    <property type="match status" value="1"/>
</dbReference>
<keyword evidence="8" id="KW-0443">Lipid metabolism</keyword>
<name>A0AB34FTZ3_9HYPO</name>
<dbReference type="PRINTS" id="PR00071">
    <property type="entry name" value="HMGCOARDTASE"/>
</dbReference>
<feature type="compositionally biased region" description="Polar residues" evidence="11">
    <location>
        <begin position="1255"/>
        <end position="1274"/>
    </location>
</feature>
<dbReference type="Proteomes" id="UP001163105">
    <property type="component" value="Unassembled WGS sequence"/>
</dbReference>
<dbReference type="PROSITE" id="PS50065">
    <property type="entry name" value="HMG_COA_REDUCTASE_4"/>
    <property type="match status" value="1"/>
</dbReference>
<dbReference type="FunFam" id="1.10.3270.10:FF:000001">
    <property type="entry name" value="3-hydroxy-3-methylglutaryl coenzyme A reductase"/>
    <property type="match status" value="1"/>
</dbReference>
<dbReference type="CDD" id="cd00643">
    <property type="entry name" value="HMG-CoA_reductase_classI"/>
    <property type="match status" value="1"/>
</dbReference>
<comment type="pathway">
    <text evidence="10">Metabolic intermediate biosynthesis; (R)-mevalonate biosynthesis; (R)-mevalonate from acetyl-CoA: step 3/3.</text>
</comment>
<feature type="transmembrane region" description="Helical" evidence="10">
    <location>
        <begin position="371"/>
        <end position="391"/>
    </location>
</feature>
<dbReference type="EC" id="1.1.1.34" evidence="10"/>
<feature type="transmembrane region" description="Helical" evidence="10">
    <location>
        <begin position="449"/>
        <end position="468"/>
    </location>
</feature>
<dbReference type="PROSITE" id="PS50156">
    <property type="entry name" value="SSD"/>
    <property type="match status" value="1"/>
</dbReference>
<dbReference type="PROSITE" id="PS01192">
    <property type="entry name" value="HMG_COA_REDUCTASE_3"/>
    <property type="match status" value="1"/>
</dbReference>
<dbReference type="InterPro" id="IPR000731">
    <property type="entry name" value="SSD"/>
</dbReference>
<evidence type="ECO:0000313" key="14">
    <source>
        <dbReference type="Proteomes" id="UP001163105"/>
    </source>
</evidence>
<sequence>MPYPRIISSATLPLTSALVSTVTYPSSLLDRVDSNDNDNDDDAVPPRPQCRKPKRRVTFSESVEMISANLLPARFRGEPALAQASTPSRLAKKVAPLLQFLSRLACSHPIHTVVIVAVLASTSYVGLLQESLFEGTASVGKADWSSLLDGSRDLLAGPDTEWNWVGVEHPAAAGSSSSSSSRSHATTADHHALLTLVFPDTLSTSSPSTAPRAHVVPTPRNLSVTPLPSTENPFTAYSQDSILAYSLPYKEAPEFVTAVQEIPNEEAEETVTSHGREKKMWIMKAAKVNTRNTLVQWAANAFVEFVDLLKNAETLDIVIMILGYLSMHLTFVSLFLSMRRMGSNFWLGMSTLFSSVFAFLFGLAVTAKLGVPISVILLSEGLPFLVVTIGFEKNIVLTRAVLSHAIEHRRAQVQESKAGRKSEIQAQNVIQYAIQAAIKDKGYEILRDYAIEILILVLGAASGVQGGLQQFCFLAAWILFFDCVLLFTFYTAILSIKLEINRIKRHVDMRMALEADGVSRRVAEDVAKSQDEWDSAGQKTADGSLFGRSMKSSSVPKFKVLMISGFILINVINICTIPFRSASSLSSWRTWAGGLGGVVSIPPVDPFKVASNGLTAILAAAKASGKPVLVTVLTPIKYELEFPSIHYALSAPLGGGGGGSVGGGLGERLHLDNYGVGGRVVGGLLKSLEDPVLSKWIVVALALSVGLNGYLFNVARWGIKDPNVPDHAIDRNELARAQRFNDTDTATLPLGEYVPPTPQRSEPATPAATDDEGDLLTMTAMTKLKPTTTVSSVPSGGEHEHRSNDELDKMLVEKRAHDMSDEEVVTMSMRGKIPGYALEKTLKDFTRAVKIRRTIISRTKATAEVTSGLDRSKLPFENYDWERVFGACCENVVGYLPLPVGVAGPLVIDGQSYFIPMATTEGVLVASASRGCKAINSGGGAITVLTADGMTRGPCLSFETLERAGAAKLWLDSEAGQAVMKKAFNSTSRFARLQTMKTALAGTLLYIRFKTTTGDAMGMNMISKGVEHALNVMSGEGFEDMSIVSVSGNYCIDKKAAAINWIDGRGKSVVAEAIIPADVVKSVLKSDVDSLVELNVSKNLIGSAMAGSIGGFNAHAANIVAAIFLATGQDPAQVVESANCITTMRNLHGSLQISVSMPSLEVGTLGGGTILEPQSAMLDMLGVRGSHPTNPGDNARRLARIIAAAVLAGELSLCSALAAGHLVRAHMQHNRSAAPSRTGTPAPAPPPMTPVSLAMTSAQEKSNMSAAAQQRSKR</sequence>
<keyword evidence="9 10" id="KW-0472">Membrane</keyword>
<dbReference type="PROSITE" id="PS00318">
    <property type="entry name" value="HMG_COA_REDUCTASE_2"/>
    <property type="match status" value="1"/>
</dbReference>
<evidence type="ECO:0000256" key="8">
    <source>
        <dbReference type="ARBA" id="ARBA00023098"/>
    </source>
</evidence>
<proteinExistence type="inferred from homology"/>
<keyword evidence="14" id="KW-1185">Reference proteome</keyword>
<feature type="transmembrane region" description="Helical" evidence="10">
    <location>
        <begin position="345"/>
        <end position="365"/>
    </location>
</feature>
<dbReference type="SUPFAM" id="SSF56542">
    <property type="entry name" value="Substrate-binding domain of HMG-CoA reductase"/>
    <property type="match status" value="1"/>
</dbReference>
<feature type="compositionally biased region" description="Low complexity" evidence="11">
    <location>
        <begin position="1232"/>
        <end position="1241"/>
    </location>
</feature>
<dbReference type="SUPFAM" id="SSF55035">
    <property type="entry name" value="NAD-binding domain of HMG-CoA reductase"/>
    <property type="match status" value="1"/>
</dbReference>
<dbReference type="InterPro" id="IPR025583">
    <property type="entry name" value="HMG-CoA_N_dom"/>
</dbReference>
<evidence type="ECO:0000256" key="5">
    <source>
        <dbReference type="ARBA" id="ARBA00022857"/>
    </source>
</evidence>
<dbReference type="InterPro" id="IPR053958">
    <property type="entry name" value="HMGCR/SNAP/NPC1-like_SSD"/>
</dbReference>
<evidence type="ECO:0000256" key="11">
    <source>
        <dbReference type="SAM" id="MobiDB-lite"/>
    </source>
</evidence>
<dbReference type="PANTHER" id="PTHR10572:SF24">
    <property type="entry name" value="3-HYDROXY-3-METHYLGLUTARYL-COENZYME A REDUCTASE"/>
    <property type="match status" value="1"/>
</dbReference>
<dbReference type="FunFam" id="3.90.770.10:FF:000001">
    <property type="entry name" value="3-hydroxy-3-methylglutaryl coenzyme A reductase"/>
    <property type="match status" value="1"/>
</dbReference>
<comment type="caution">
    <text evidence="13">The sequence shown here is derived from an EMBL/GenBank/DDBJ whole genome shotgun (WGS) entry which is preliminary data.</text>
</comment>